<evidence type="ECO:0000256" key="2">
    <source>
        <dbReference type="ARBA" id="ARBA00005583"/>
    </source>
</evidence>
<feature type="transmembrane region" description="Helical" evidence="12">
    <location>
        <begin position="20"/>
        <end position="44"/>
    </location>
</feature>
<dbReference type="RefSeq" id="WP_160625995.1">
    <property type="nucleotide sequence ID" value="NZ_CP047593.1"/>
</dbReference>
<dbReference type="GO" id="GO:0009252">
    <property type="term" value="P:peptidoglycan biosynthetic process"/>
    <property type="evidence" value="ECO:0007669"/>
    <property type="project" value="UniProtKB-UniRule"/>
</dbReference>
<keyword evidence="3 12" id="KW-0132">Cell division</keyword>
<keyword evidence="10 12" id="KW-0131">Cell cycle</keyword>
<dbReference type="Pfam" id="PF00953">
    <property type="entry name" value="Glycos_transf_4"/>
    <property type="match status" value="1"/>
</dbReference>
<comment type="catalytic activity">
    <reaction evidence="12">
        <text>UDP-N-acetyl-alpha-D-muramoyl-L-alanyl-gamma-D-glutamyl-meso-2,6-diaminopimeloyl-D-alanyl-D-alanine + di-trans,octa-cis-undecaprenyl phosphate = di-trans,octa-cis-undecaprenyl diphospho-N-acetyl-alpha-D-muramoyl-L-alanyl-D-glutamyl-meso-2,6-diaminopimeloyl-D-alanyl-D-alanine + UMP</text>
        <dbReference type="Rhea" id="RHEA:28386"/>
        <dbReference type="ChEBI" id="CHEBI:57865"/>
        <dbReference type="ChEBI" id="CHEBI:60392"/>
        <dbReference type="ChEBI" id="CHEBI:61386"/>
        <dbReference type="ChEBI" id="CHEBI:61387"/>
        <dbReference type="EC" id="2.7.8.13"/>
    </reaction>
</comment>
<evidence type="ECO:0000256" key="10">
    <source>
        <dbReference type="ARBA" id="ARBA00023306"/>
    </source>
</evidence>
<feature type="binding site" evidence="14">
    <location>
        <position position="194"/>
    </location>
    <ligand>
        <name>Mg(2+)</name>
        <dbReference type="ChEBI" id="CHEBI:18420"/>
    </ligand>
</feature>
<keyword evidence="12" id="KW-1003">Cell membrane</keyword>
<evidence type="ECO:0000256" key="9">
    <source>
        <dbReference type="ARBA" id="ARBA00023136"/>
    </source>
</evidence>
<keyword evidence="12 14" id="KW-0460">Magnesium</keyword>
<evidence type="ECO:0000256" key="3">
    <source>
        <dbReference type="ARBA" id="ARBA00022618"/>
    </source>
</evidence>
<dbReference type="Proteomes" id="UP000464954">
    <property type="component" value="Chromosome"/>
</dbReference>
<dbReference type="GO" id="GO:0008360">
    <property type="term" value="P:regulation of cell shape"/>
    <property type="evidence" value="ECO:0007669"/>
    <property type="project" value="UniProtKB-KW"/>
</dbReference>
<keyword evidence="5 12" id="KW-0812">Transmembrane</keyword>
<evidence type="ECO:0000256" key="13">
    <source>
        <dbReference type="NCBIfam" id="TIGR00445"/>
    </source>
</evidence>
<feature type="transmembrane region" description="Helical" evidence="12">
    <location>
        <begin position="354"/>
        <end position="373"/>
    </location>
</feature>
<dbReference type="InterPro" id="IPR018480">
    <property type="entry name" value="PNAcMuramoyl-5peptid_Trfase_CS"/>
</dbReference>
<name>A0A6P1M285_9BACT</name>
<dbReference type="PROSITE" id="PS01348">
    <property type="entry name" value="MRAY_2"/>
    <property type="match status" value="1"/>
</dbReference>
<reference evidence="15 16" key="1">
    <citation type="submission" date="2020-01" db="EMBL/GenBank/DDBJ databases">
        <title>Ponticoccus aerotolerans gen. nov., sp. nov., an anaerobic bacterium and proposal of Ponticoccusceae fam. nov., Ponticoccusles ord. nov. and Ponticoccuse classis nov. in the phylum Kiritimatiellaeota.</title>
        <authorList>
            <person name="Zhou L.Y."/>
            <person name="Du Z.J."/>
        </authorList>
    </citation>
    <scope>NUCLEOTIDE SEQUENCE [LARGE SCALE GENOMIC DNA]</scope>
    <source>
        <strain evidence="15 16">S-5007</strain>
    </source>
</reference>
<dbReference type="NCBIfam" id="TIGR00445">
    <property type="entry name" value="mraY"/>
    <property type="match status" value="1"/>
</dbReference>
<comment type="subcellular location">
    <subcellularLocation>
        <location evidence="12">Cell membrane</location>
        <topology evidence="12">Multi-pass membrane protein</topology>
    </subcellularLocation>
    <subcellularLocation>
        <location evidence="1">Membrane</location>
        <topology evidence="1">Multi-pass membrane protein</topology>
    </subcellularLocation>
</comment>
<dbReference type="GO" id="GO:0051301">
    <property type="term" value="P:cell division"/>
    <property type="evidence" value="ECO:0007669"/>
    <property type="project" value="UniProtKB-KW"/>
</dbReference>
<organism evidence="15 16">
    <name type="scientific">Tichowtungia aerotolerans</name>
    <dbReference type="NCBI Taxonomy" id="2697043"/>
    <lineage>
        <taxon>Bacteria</taxon>
        <taxon>Pseudomonadati</taxon>
        <taxon>Kiritimatiellota</taxon>
        <taxon>Tichowtungiia</taxon>
        <taxon>Tichowtungiales</taxon>
        <taxon>Tichowtungiaceae</taxon>
        <taxon>Tichowtungia</taxon>
    </lineage>
</organism>
<dbReference type="InterPro" id="IPR003524">
    <property type="entry name" value="PNAcMuramoyl-5peptid_Trfase"/>
</dbReference>
<feature type="transmembrane region" description="Helical" evidence="12">
    <location>
        <begin position="241"/>
        <end position="258"/>
    </location>
</feature>
<dbReference type="KEGG" id="taer:GT409_00360"/>
<evidence type="ECO:0000313" key="16">
    <source>
        <dbReference type="Proteomes" id="UP000464954"/>
    </source>
</evidence>
<feature type="transmembrane region" description="Helical" evidence="12">
    <location>
        <begin position="169"/>
        <end position="187"/>
    </location>
</feature>
<evidence type="ECO:0000256" key="11">
    <source>
        <dbReference type="ARBA" id="ARBA00023316"/>
    </source>
</evidence>
<dbReference type="CDD" id="cd06852">
    <property type="entry name" value="GT_MraY"/>
    <property type="match status" value="1"/>
</dbReference>
<evidence type="ECO:0000256" key="1">
    <source>
        <dbReference type="ARBA" id="ARBA00004141"/>
    </source>
</evidence>
<evidence type="ECO:0000256" key="4">
    <source>
        <dbReference type="ARBA" id="ARBA00022679"/>
    </source>
</evidence>
<keyword evidence="9 12" id="KW-0472">Membrane</keyword>
<dbReference type="PANTHER" id="PTHR22926">
    <property type="entry name" value="PHOSPHO-N-ACETYLMURAMOYL-PENTAPEPTIDE-TRANSFERASE"/>
    <property type="match status" value="1"/>
</dbReference>
<feature type="transmembrane region" description="Helical" evidence="12">
    <location>
        <begin position="70"/>
        <end position="91"/>
    </location>
</feature>
<dbReference type="UniPathway" id="UPA00219"/>
<keyword evidence="16" id="KW-1185">Reference proteome</keyword>
<dbReference type="HAMAP" id="MF_00038">
    <property type="entry name" value="MraY"/>
    <property type="match status" value="1"/>
</dbReference>
<dbReference type="GO" id="GO:0005886">
    <property type="term" value="C:plasma membrane"/>
    <property type="evidence" value="ECO:0007669"/>
    <property type="project" value="UniProtKB-SubCell"/>
</dbReference>
<comment type="function">
    <text evidence="12">Catalyzes the initial step of the lipid cycle reactions in the biosynthesis of the cell wall peptidoglycan: transfers peptidoglycan precursor phospho-MurNAc-pentapeptide from UDP-MurNAc-pentapeptide onto the lipid carrier undecaprenyl phosphate, yielding undecaprenyl-pyrophosphoryl-MurNAc-pentapeptide, known as lipid I.</text>
</comment>
<feature type="transmembrane region" description="Helical" evidence="12">
    <location>
        <begin position="199"/>
        <end position="221"/>
    </location>
</feature>
<keyword evidence="12 14" id="KW-0479">Metal-binding</keyword>
<keyword evidence="11 12" id="KW-0961">Cell wall biogenesis/degradation</keyword>
<accession>A0A6P1M285</accession>
<feature type="transmembrane region" description="Helical" evidence="12">
    <location>
        <begin position="292"/>
        <end position="315"/>
    </location>
</feature>
<dbReference type="AlphaFoldDB" id="A0A6P1M285"/>
<dbReference type="GO" id="GO:0008963">
    <property type="term" value="F:phospho-N-acetylmuramoyl-pentapeptide-transferase activity"/>
    <property type="evidence" value="ECO:0007669"/>
    <property type="project" value="UniProtKB-UniRule"/>
</dbReference>
<evidence type="ECO:0000256" key="8">
    <source>
        <dbReference type="ARBA" id="ARBA00022989"/>
    </source>
</evidence>
<keyword evidence="8 12" id="KW-1133">Transmembrane helix</keyword>
<evidence type="ECO:0000256" key="12">
    <source>
        <dbReference type="HAMAP-Rule" id="MF_00038"/>
    </source>
</evidence>
<feature type="binding site" evidence="14">
    <location>
        <position position="269"/>
    </location>
    <ligand>
        <name>Mg(2+)</name>
        <dbReference type="ChEBI" id="CHEBI:18420"/>
    </ligand>
</feature>
<evidence type="ECO:0000313" key="15">
    <source>
        <dbReference type="EMBL" id="QHI67961.1"/>
    </source>
</evidence>
<dbReference type="GO" id="GO:0071555">
    <property type="term" value="P:cell wall organization"/>
    <property type="evidence" value="ECO:0007669"/>
    <property type="project" value="UniProtKB-KW"/>
</dbReference>
<comment type="similarity">
    <text evidence="2 12">Belongs to the glycosyltransferase 4 family. MraY subfamily.</text>
</comment>
<dbReference type="EC" id="2.7.8.13" evidence="12 13"/>
<dbReference type="InterPro" id="IPR000715">
    <property type="entry name" value="Glycosyl_transferase_4"/>
</dbReference>
<comment type="pathway">
    <text evidence="12">Cell wall biogenesis; peptidoglycan biosynthesis.</text>
</comment>
<evidence type="ECO:0000256" key="5">
    <source>
        <dbReference type="ARBA" id="ARBA00022692"/>
    </source>
</evidence>
<keyword evidence="4 12" id="KW-0808">Transferase</keyword>
<keyword evidence="7 12" id="KW-0573">Peptidoglycan synthesis</keyword>
<feature type="transmembrane region" description="Helical" evidence="12">
    <location>
        <begin position="97"/>
        <end position="119"/>
    </location>
</feature>
<keyword evidence="6 12" id="KW-0133">Cell shape</keyword>
<protein>
    <recommendedName>
        <fullName evidence="12 13">Phospho-N-acetylmuramoyl-pentapeptide-transferase</fullName>
        <ecNumber evidence="12 13">2.7.8.13</ecNumber>
    </recommendedName>
    <alternativeName>
        <fullName evidence="12">UDP-MurNAc-pentapeptide phosphotransferase</fullName>
    </alternativeName>
</protein>
<feature type="transmembrane region" description="Helical" evidence="12">
    <location>
        <begin position="131"/>
        <end position="149"/>
    </location>
</feature>
<gene>
    <name evidence="12 15" type="primary">mraY</name>
    <name evidence="15" type="ORF">GT409_00360</name>
</gene>
<feature type="transmembrane region" description="Helical" evidence="12">
    <location>
        <begin position="265"/>
        <end position="286"/>
    </location>
</feature>
<dbReference type="PANTHER" id="PTHR22926:SF5">
    <property type="entry name" value="PHOSPHO-N-ACETYLMURAMOYL-PENTAPEPTIDE-TRANSFERASE HOMOLOG"/>
    <property type="match status" value="1"/>
</dbReference>
<evidence type="ECO:0000256" key="14">
    <source>
        <dbReference type="PIRSR" id="PIRSR600715-1"/>
    </source>
</evidence>
<dbReference type="GO" id="GO:0046872">
    <property type="term" value="F:metal ion binding"/>
    <property type="evidence" value="ECO:0007669"/>
    <property type="project" value="UniProtKB-KW"/>
</dbReference>
<comment type="cofactor">
    <cofactor evidence="12 14">
        <name>Mg(2+)</name>
        <dbReference type="ChEBI" id="CHEBI:18420"/>
    </cofactor>
</comment>
<proteinExistence type="inferred from homology"/>
<evidence type="ECO:0000256" key="6">
    <source>
        <dbReference type="ARBA" id="ARBA00022960"/>
    </source>
</evidence>
<evidence type="ECO:0000256" key="7">
    <source>
        <dbReference type="ARBA" id="ARBA00022984"/>
    </source>
</evidence>
<dbReference type="EMBL" id="CP047593">
    <property type="protein sequence ID" value="QHI67961.1"/>
    <property type="molecule type" value="Genomic_DNA"/>
</dbReference>
<sequence length="376" mass="41507">MLYWLSEWNEYFSPLRMFRYITFRSVMAAGTAFTMSLIFGPWVIEKLRQIDFSEQKEDHRIEDLDRSAKVGTPTMGGMLILFTTAAATVMWSEPGNFYVMCALTTFGFLGNLGLIDDYLKLRRGDGLSPRIKLAGQCFWTGLLLFALLVNPETAVRTKELMVPFVKAPVIPSMGIIGTYIFLVLVLVGSSNAVNLTDGLDGLAIGCSNSAVAAYLLMAYVAGHYAFAEYLQVPFVKSAGELAVFCGALLGAGLGFLWFNCHPAKVFMGDTGSLAIGGAVATVAILIKQELVLILVGGVFLIEAASVMIQVGWFKFTRKKYGEGRRVFLRAPLHHHFEYLAKKQGKSIDAYENRIAIRFWILSIVFALIGLATLKIR</sequence>